<reference evidence="3 4" key="2">
    <citation type="journal article" date="2021" name="Curr. Genet.">
        <title>Genetic response to nitrogen starvation in the aggressive Eucalyptus foliar pathogen Teratosphaeria destructans.</title>
        <authorList>
            <person name="Havenga M."/>
            <person name="Wingfield B.D."/>
            <person name="Wingfield M.J."/>
            <person name="Dreyer L.L."/>
            <person name="Roets F."/>
            <person name="Aylward J."/>
        </authorList>
    </citation>
    <scope>NUCLEOTIDE SEQUENCE [LARGE SCALE GENOMIC DNA]</scope>
    <source>
        <strain evidence="3">CMW44962</strain>
    </source>
</reference>
<protein>
    <recommendedName>
        <fullName evidence="1">methionyl-tRNA formyltransferase</fullName>
        <ecNumber evidence="1">2.1.2.9</ecNumber>
    </recommendedName>
</protein>
<dbReference type="GO" id="GO:0004479">
    <property type="term" value="F:methionyl-tRNA formyltransferase activity"/>
    <property type="evidence" value="ECO:0007669"/>
    <property type="project" value="UniProtKB-EC"/>
</dbReference>
<dbReference type="AlphaFoldDB" id="A0A9W7VXM4"/>
<dbReference type="InterPro" id="IPR041711">
    <property type="entry name" value="Met-tRNA-FMT_N"/>
</dbReference>
<dbReference type="InterPro" id="IPR036477">
    <property type="entry name" value="Formyl_transf_N_sf"/>
</dbReference>
<dbReference type="PANTHER" id="PTHR11138">
    <property type="entry name" value="METHIONYL-TRNA FORMYLTRANSFERASE"/>
    <property type="match status" value="1"/>
</dbReference>
<sequence>MSLIGRSSTRLIAPCISGRRQRRPFTTSKQYDPLGILFCGADDFSIYSLKALFETKQHSSNGKIASIDIVCRPGKRVGRGMKQIRNPPIQAVAKDLGLPLHELDTFTGWRPPGHVNLVVAVSFGLLVPSRILNGAQYGGLNIHPSLLPELRGSAPIQHALLQRKTKTGVSLQTMHPMKFDHGTILDQVVAEVKPESNYSELVHQLGPMGAQMLARGIDHGIFVEPLEEVKNDIEPSYAPKLTAAERQIDWQMWTSDELLVRDRVLGKLSDFTTYDICREPSEPPKRVTFDGPWTLCPHLYAEERKRYGKDIIGLPLPVHWHDNSNGWLEARPGHRWGQNDHLGICTIDGSFAIPAHYRVEGETRKFSGYMSKLSKLLVQRLNDGEIFNRSKAS</sequence>
<dbReference type="InterPro" id="IPR002376">
    <property type="entry name" value="Formyl_transf_N"/>
</dbReference>
<gene>
    <name evidence="3" type="ORF">Tdes44962_MAKER06256</name>
</gene>
<dbReference type="SUPFAM" id="SSF53328">
    <property type="entry name" value="Formyltransferase"/>
    <property type="match status" value="1"/>
</dbReference>
<dbReference type="OrthoDB" id="10268103at2759"/>
<evidence type="ECO:0000313" key="4">
    <source>
        <dbReference type="Proteomes" id="UP001138500"/>
    </source>
</evidence>
<accession>A0A9W7VXM4</accession>
<dbReference type="EC" id="2.1.2.9" evidence="1"/>
<dbReference type="EMBL" id="RIBY02002589">
    <property type="protein sequence ID" value="KAH9808837.1"/>
    <property type="molecule type" value="Genomic_DNA"/>
</dbReference>
<dbReference type="CDD" id="cd08646">
    <property type="entry name" value="FMT_core_Met-tRNA-FMT_N"/>
    <property type="match status" value="1"/>
</dbReference>
<dbReference type="Gene3D" id="3.40.50.12230">
    <property type="match status" value="1"/>
</dbReference>
<organism evidence="3 4">
    <name type="scientific">Teratosphaeria destructans</name>
    <dbReference type="NCBI Taxonomy" id="418781"/>
    <lineage>
        <taxon>Eukaryota</taxon>
        <taxon>Fungi</taxon>
        <taxon>Dikarya</taxon>
        <taxon>Ascomycota</taxon>
        <taxon>Pezizomycotina</taxon>
        <taxon>Dothideomycetes</taxon>
        <taxon>Dothideomycetidae</taxon>
        <taxon>Mycosphaerellales</taxon>
        <taxon>Teratosphaeriaceae</taxon>
        <taxon>Teratosphaeria</taxon>
    </lineage>
</organism>
<evidence type="ECO:0000313" key="3">
    <source>
        <dbReference type="EMBL" id="KAH9808837.1"/>
    </source>
</evidence>
<feature type="domain" description="Formyl transferase N-terminal" evidence="2">
    <location>
        <begin position="56"/>
        <end position="212"/>
    </location>
</feature>
<dbReference type="Proteomes" id="UP001138500">
    <property type="component" value="Unassembled WGS sequence"/>
</dbReference>
<evidence type="ECO:0000256" key="1">
    <source>
        <dbReference type="ARBA" id="ARBA00012261"/>
    </source>
</evidence>
<comment type="caution">
    <text evidence="3">The sequence shown here is derived from an EMBL/GenBank/DDBJ whole genome shotgun (WGS) entry which is preliminary data.</text>
</comment>
<dbReference type="GO" id="GO:0005739">
    <property type="term" value="C:mitochondrion"/>
    <property type="evidence" value="ECO:0007669"/>
    <property type="project" value="TreeGrafter"/>
</dbReference>
<evidence type="ECO:0000259" key="2">
    <source>
        <dbReference type="Pfam" id="PF00551"/>
    </source>
</evidence>
<proteinExistence type="predicted"/>
<dbReference type="PANTHER" id="PTHR11138:SF5">
    <property type="entry name" value="METHIONYL-TRNA FORMYLTRANSFERASE, MITOCHONDRIAL"/>
    <property type="match status" value="1"/>
</dbReference>
<reference evidence="3 4" key="1">
    <citation type="journal article" date="2018" name="IMA Fungus">
        <title>IMA Genome-F 10: Nine draft genome sequences of Claviceps purpurea s.lat., including C. arundinis, C. humidiphila, and C. cf. spartinae, pseudomolecules for the pitch canker pathogen Fusarium circinatum, draft genome of Davidsoniella eucalypti, Grosmannia galeiformis, Quambalaria eucalypti, and Teratosphaeria destructans.</title>
        <authorList>
            <person name="Wingfield B.D."/>
            <person name="Liu M."/>
            <person name="Nguyen H.D."/>
            <person name="Lane F.A."/>
            <person name="Morgan S.W."/>
            <person name="De Vos L."/>
            <person name="Wilken P.M."/>
            <person name="Duong T.A."/>
            <person name="Aylward J."/>
            <person name="Coetzee M.P."/>
            <person name="Dadej K."/>
            <person name="De Beer Z.W."/>
            <person name="Findlay W."/>
            <person name="Havenga M."/>
            <person name="Kolarik M."/>
            <person name="Menzies J.G."/>
            <person name="Naidoo K."/>
            <person name="Pochopski O."/>
            <person name="Shoukouhi P."/>
            <person name="Santana Q.C."/>
            <person name="Seifert K.A."/>
            <person name="Soal N."/>
            <person name="Steenkamp E.T."/>
            <person name="Tatham C.T."/>
            <person name="van der Nest M.A."/>
            <person name="Wingfield M.J."/>
        </authorList>
    </citation>
    <scope>NUCLEOTIDE SEQUENCE [LARGE SCALE GENOMIC DNA]</scope>
    <source>
        <strain evidence="3">CMW44962</strain>
    </source>
</reference>
<name>A0A9W7VXM4_9PEZI</name>
<dbReference type="Pfam" id="PF00551">
    <property type="entry name" value="Formyl_trans_N"/>
    <property type="match status" value="1"/>
</dbReference>
<keyword evidence="4" id="KW-1185">Reference proteome</keyword>